<proteinExistence type="predicted"/>
<dbReference type="Gene3D" id="1.20.1260.10">
    <property type="match status" value="1"/>
</dbReference>
<gene>
    <name evidence="1" type="ORF">U1T56_04400</name>
</gene>
<dbReference type="Proteomes" id="UP001375743">
    <property type="component" value="Unassembled WGS sequence"/>
</dbReference>
<reference evidence="1 2" key="1">
    <citation type="submission" date="2024-01" db="EMBL/GenBank/DDBJ databases">
        <title>Multi-omics insights into the function and evolution of sodium benzoate biodegradation pathways in Benzoatithermus flavus gen. nov., sp. nov. from hot spring.</title>
        <authorList>
            <person name="Hu C.-J."/>
            <person name="Li W.-J."/>
        </authorList>
    </citation>
    <scope>NUCLEOTIDE SEQUENCE [LARGE SCALE GENOMIC DNA]</scope>
    <source>
        <strain evidence="1 2">SYSU G07066</strain>
    </source>
</reference>
<name>A0ABU8XMG9_9PROT</name>
<protein>
    <submittedName>
        <fullName evidence="1">Uncharacterized protein</fullName>
    </submittedName>
</protein>
<dbReference type="EMBL" id="JBBLZC010000003">
    <property type="protein sequence ID" value="MEK0082378.1"/>
    <property type="molecule type" value="Genomic_DNA"/>
</dbReference>
<keyword evidence="2" id="KW-1185">Reference proteome</keyword>
<comment type="caution">
    <text evidence="1">The sequence shown here is derived from an EMBL/GenBank/DDBJ whole genome shotgun (WGS) entry which is preliminary data.</text>
</comment>
<sequence length="157" mass="17640">MGKNQEIAILNDLVRATCQSTDRCAVAVRACEDGYRKMVIEQLCEDRRLLLVDLIRCLLLRGVPVPEVRKAVVLSPPAAIPVVDVDVIWIDIEIAEKRLHQALRAALQDPGLSESVRELLSLHYLRIRLHHDELDGLAAHRSSLVEPQSLARRGVHH</sequence>
<dbReference type="RefSeq" id="WP_418158230.1">
    <property type="nucleotide sequence ID" value="NZ_JBBLZC010000003.1"/>
</dbReference>
<evidence type="ECO:0000313" key="1">
    <source>
        <dbReference type="EMBL" id="MEK0082378.1"/>
    </source>
</evidence>
<dbReference type="InterPro" id="IPR012347">
    <property type="entry name" value="Ferritin-like"/>
</dbReference>
<evidence type="ECO:0000313" key="2">
    <source>
        <dbReference type="Proteomes" id="UP001375743"/>
    </source>
</evidence>
<accession>A0ABU8XMG9</accession>
<organism evidence="1 2">
    <name type="scientific">Benzoatithermus flavus</name>
    <dbReference type="NCBI Taxonomy" id="3108223"/>
    <lineage>
        <taxon>Bacteria</taxon>
        <taxon>Pseudomonadati</taxon>
        <taxon>Pseudomonadota</taxon>
        <taxon>Alphaproteobacteria</taxon>
        <taxon>Geminicoccales</taxon>
        <taxon>Geminicoccaceae</taxon>
        <taxon>Benzoatithermus</taxon>
    </lineage>
</organism>